<reference evidence="4 5" key="1">
    <citation type="submission" date="2017-10" db="EMBL/GenBank/DDBJ databases">
        <title>Bacillus sp. nov., a halophilic bacterium isolated from a Keqin Lake.</title>
        <authorList>
            <person name="Wang H."/>
        </authorList>
    </citation>
    <scope>NUCLEOTIDE SEQUENCE [LARGE SCALE GENOMIC DNA]</scope>
    <source>
        <strain evidence="4 5">KCTC 13187</strain>
    </source>
</reference>
<evidence type="ECO:0000256" key="1">
    <source>
        <dbReference type="ARBA" id="ARBA00022729"/>
    </source>
</evidence>
<feature type="signal peptide" evidence="3">
    <location>
        <begin position="1"/>
        <end position="21"/>
    </location>
</feature>
<sequence length="374" mass="41046">MKKLTLNSMLMVTLLFLGACGDTNDSSGVETSNNTEINEVDDSAESNANEENNTAVEASVEGLEFSLGHMNSTDHVQDSLAMRPWSEQVAEATEGRVQFQIYPGGALGSPPETYDNIVTGIMDAGWGLQGYNAGVWEIHSAMQLPFLAEGTAADLSVVTQKLYDTFPEIQEEYGDVKVLWTHAADPYAIITAGTKVETLEDLEGLRLRTPHVEGGEMIESWGGTPVSMPAPEIYDAMQRGVIDGGVLPVAAIADFNIYDVVDYVTIGNFNTSLFYVFMNQSSWDSISPEDQKIIEGLSGEQMARQSGEAFDTQREDAYDKSIEEGIEFYELEEAELARFREASEVVTERWLGDMEAKGVDGQAIIDEAHKLMEE</sequence>
<dbReference type="EMBL" id="PDOE01000004">
    <property type="protein sequence ID" value="RKL67073.1"/>
    <property type="molecule type" value="Genomic_DNA"/>
</dbReference>
<organism evidence="4 5">
    <name type="scientific">Salipaludibacillus neizhouensis</name>
    <dbReference type="NCBI Taxonomy" id="885475"/>
    <lineage>
        <taxon>Bacteria</taxon>
        <taxon>Bacillati</taxon>
        <taxon>Bacillota</taxon>
        <taxon>Bacilli</taxon>
        <taxon>Bacillales</taxon>
        <taxon>Bacillaceae</taxon>
    </lineage>
</organism>
<evidence type="ECO:0000256" key="3">
    <source>
        <dbReference type="SAM" id="SignalP"/>
    </source>
</evidence>
<dbReference type="InterPro" id="IPR038404">
    <property type="entry name" value="TRAP_DctP_sf"/>
</dbReference>
<dbReference type="Gene3D" id="3.40.190.170">
    <property type="entry name" value="Bacterial extracellular solute-binding protein, family 7"/>
    <property type="match status" value="1"/>
</dbReference>
<dbReference type="CDD" id="cd13665">
    <property type="entry name" value="PBP2_TRAP_Dctp3_4"/>
    <property type="match status" value="1"/>
</dbReference>
<dbReference type="RefSeq" id="WP_110937441.1">
    <property type="nucleotide sequence ID" value="NZ_KZ614146.1"/>
</dbReference>
<dbReference type="PANTHER" id="PTHR33376">
    <property type="match status" value="1"/>
</dbReference>
<evidence type="ECO:0000313" key="4">
    <source>
        <dbReference type="EMBL" id="RKL67073.1"/>
    </source>
</evidence>
<gene>
    <name evidence="4" type="ORF">CR203_11195</name>
</gene>
<feature type="chain" id="PRO_5038618524" description="C4-dicarboxylate ABC transporter substrate-binding protein" evidence="3">
    <location>
        <begin position="22"/>
        <end position="374"/>
    </location>
</feature>
<dbReference type="NCBIfam" id="NF037995">
    <property type="entry name" value="TRAP_S1"/>
    <property type="match status" value="1"/>
</dbReference>
<comment type="caution">
    <text evidence="4">The sequence shown here is derived from an EMBL/GenBank/DDBJ whole genome shotgun (WGS) entry which is preliminary data.</text>
</comment>
<dbReference type="InterPro" id="IPR018389">
    <property type="entry name" value="DctP_fam"/>
</dbReference>
<dbReference type="AlphaFoldDB" id="A0A3A9KBU0"/>
<name>A0A3A9KBU0_9BACI</name>
<evidence type="ECO:0000313" key="5">
    <source>
        <dbReference type="Proteomes" id="UP000281498"/>
    </source>
</evidence>
<dbReference type="Pfam" id="PF03480">
    <property type="entry name" value="DctP"/>
    <property type="match status" value="1"/>
</dbReference>
<feature type="region of interest" description="Disordered" evidence="2">
    <location>
        <begin position="24"/>
        <end position="53"/>
    </location>
</feature>
<keyword evidence="1 3" id="KW-0732">Signal</keyword>
<proteinExistence type="predicted"/>
<dbReference type="OrthoDB" id="1646at2"/>
<dbReference type="GO" id="GO:0055085">
    <property type="term" value="P:transmembrane transport"/>
    <property type="evidence" value="ECO:0007669"/>
    <property type="project" value="InterPro"/>
</dbReference>
<dbReference type="PANTHER" id="PTHR33376:SF15">
    <property type="entry name" value="BLL6794 PROTEIN"/>
    <property type="match status" value="1"/>
</dbReference>
<dbReference type="Proteomes" id="UP000281498">
    <property type="component" value="Unassembled WGS sequence"/>
</dbReference>
<accession>A0A3A9KBU0</accession>
<evidence type="ECO:0008006" key="6">
    <source>
        <dbReference type="Google" id="ProtNLM"/>
    </source>
</evidence>
<evidence type="ECO:0000256" key="2">
    <source>
        <dbReference type="SAM" id="MobiDB-lite"/>
    </source>
</evidence>
<protein>
    <recommendedName>
        <fullName evidence="6">C4-dicarboxylate ABC transporter substrate-binding protein</fullName>
    </recommendedName>
</protein>
<feature type="compositionally biased region" description="Polar residues" evidence="2">
    <location>
        <begin position="24"/>
        <end position="37"/>
    </location>
</feature>
<keyword evidence="5" id="KW-1185">Reference proteome</keyword>
<dbReference type="PROSITE" id="PS51257">
    <property type="entry name" value="PROKAR_LIPOPROTEIN"/>
    <property type="match status" value="1"/>
</dbReference>